<evidence type="ECO:0000256" key="1">
    <source>
        <dbReference type="SAM" id="Phobius"/>
    </source>
</evidence>
<dbReference type="InterPro" id="IPR009325">
    <property type="entry name" value="DUF983"/>
</dbReference>
<evidence type="ECO:0000313" key="2">
    <source>
        <dbReference type="EMBL" id="PRH84220.1"/>
    </source>
</evidence>
<reference evidence="2 3" key="1">
    <citation type="submission" date="2018-02" db="EMBL/GenBank/DDBJ databases">
        <title>Whole genome sequencing of endophytic bacterium.</title>
        <authorList>
            <person name="Eedara R."/>
            <person name="Podile A.R."/>
        </authorList>
    </citation>
    <scope>NUCLEOTIDE SEQUENCE [LARGE SCALE GENOMIC DNA]</scope>
    <source>
        <strain evidence="2 3">RP1T</strain>
    </source>
</reference>
<dbReference type="Proteomes" id="UP000237682">
    <property type="component" value="Unassembled WGS sequence"/>
</dbReference>
<evidence type="ECO:0000313" key="3">
    <source>
        <dbReference type="Proteomes" id="UP000237682"/>
    </source>
</evidence>
<gene>
    <name evidence="2" type="ORF">C5L14_28465</name>
</gene>
<protein>
    <recommendedName>
        <fullName evidence="4">DUF983 domain-containing protein</fullName>
    </recommendedName>
</protein>
<keyword evidence="1" id="KW-0812">Transmembrane</keyword>
<organism evidence="2 3">
    <name type="scientific">Labrys okinawensis</name>
    <dbReference type="NCBI Taxonomy" id="346911"/>
    <lineage>
        <taxon>Bacteria</taxon>
        <taxon>Pseudomonadati</taxon>
        <taxon>Pseudomonadota</taxon>
        <taxon>Alphaproteobacteria</taxon>
        <taxon>Hyphomicrobiales</taxon>
        <taxon>Xanthobacteraceae</taxon>
        <taxon>Labrys</taxon>
    </lineage>
</organism>
<sequence>MEQQSAASQSIWRCGMRGRCPRCGQGKLFNGFLTLAPKCNACGLDYSFADPADGPAFFVMMTMAFPATGFGMWMELSFEPPLWVHFVTTLPFLLLSCIPILRPIKGVLVASQYINKAEEGRLVPPDEALGEPPRLARQS</sequence>
<dbReference type="AlphaFoldDB" id="A0A2S9Q4H9"/>
<feature type="transmembrane region" description="Helical" evidence="1">
    <location>
        <begin position="82"/>
        <end position="101"/>
    </location>
</feature>
<keyword evidence="1" id="KW-0472">Membrane</keyword>
<dbReference type="OrthoDB" id="9799456at2"/>
<accession>A0A2S9Q4H9</accession>
<keyword evidence="1" id="KW-1133">Transmembrane helix</keyword>
<feature type="transmembrane region" description="Helical" evidence="1">
    <location>
        <begin position="56"/>
        <end position="76"/>
    </location>
</feature>
<comment type="caution">
    <text evidence="2">The sequence shown here is derived from an EMBL/GenBank/DDBJ whole genome shotgun (WGS) entry which is preliminary data.</text>
</comment>
<dbReference type="EMBL" id="PUEJ01000015">
    <property type="protein sequence ID" value="PRH84220.1"/>
    <property type="molecule type" value="Genomic_DNA"/>
</dbReference>
<keyword evidence="3" id="KW-1185">Reference proteome</keyword>
<name>A0A2S9Q4H9_9HYPH</name>
<dbReference type="RefSeq" id="WP_105865430.1">
    <property type="nucleotide sequence ID" value="NZ_PUEJ01000015.1"/>
</dbReference>
<evidence type="ECO:0008006" key="4">
    <source>
        <dbReference type="Google" id="ProtNLM"/>
    </source>
</evidence>
<proteinExistence type="predicted"/>
<dbReference type="Pfam" id="PF06170">
    <property type="entry name" value="DUF983"/>
    <property type="match status" value="1"/>
</dbReference>